<gene>
    <name evidence="10" type="ORF">GCM10007940_16160</name>
</gene>
<reference evidence="10" key="2">
    <citation type="submission" date="2023-01" db="EMBL/GenBank/DDBJ databases">
        <title>Draft genome sequence of Portibacter lacus strain NBRC 108769.</title>
        <authorList>
            <person name="Sun Q."/>
            <person name="Mori K."/>
        </authorList>
    </citation>
    <scope>NUCLEOTIDE SEQUENCE</scope>
    <source>
        <strain evidence="10">NBRC 108769</strain>
    </source>
</reference>
<dbReference type="Proteomes" id="UP001156666">
    <property type="component" value="Unassembled WGS sequence"/>
</dbReference>
<evidence type="ECO:0000256" key="4">
    <source>
        <dbReference type="ARBA" id="ARBA00022842"/>
    </source>
</evidence>
<dbReference type="Gene3D" id="2.60.120.590">
    <property type="entry name" value="Alpha-ketoglutarate-dependent dioxygenase AlkB-like"/>
    <property type="match status" value="1"/>
</dbReference>
<dbReference type="GO" id="GO:0032451">
    <property type="term" value="F:demethylase activity"/>
    <property type="evidence" value="ECO:0007669"/>
    <property type="project" value="UniProtKB-ARBA"/>
</dbReference>
<sequence length="187" mass="22050">MSDGNVEYQSDFLNDEEANYLLDFLYTHIKWRSDKIKFFGKEYNIPRMQAWYGDENAFYSYSNIDLKPLPWTAELLKLRDRISKVSGEDFNSVLLNLYRDGQDSNGWHSDDEKELGPKPIIASLSLGQERVFHLKHKSKPLKESIKLGHGSLLIMKDETQKYWKHQIPKSSKTMKPRINLTFRRIFT</sequence>
<organism evidence="10 11">
    <name type="scientific">Portibacter lacus</name>
    <dbReference type="NCBI Taxonomy" id="1099794"/>
    <lineage>
        <taxon>Bacteria</taxon>
        <taxon>Pseudomonadati</taxon>
        <taxon>Bacteroidota</taxon>
        <taxon>Saprospiria</taxon>
        <taxon>Saprospirales</taxon>
        <taxon>Haliscomenobacteraceae</taxon>
        <taxon>Portibacter</taxon>
    </lineage>
</organism>
<evidence type="ECO:0000313" key="10">
    <source>
        <dbReference type="EMBL" id="GLR17001.1"/>
    </source>
</evidence>
<dbReference type="InterPro" id="IPR027450">
    <property type="entry name" value="AlkB-like"/>
</dbReference>
<keyword evidence="7" id="KW-0408">Iron</keyword>
<dbReference type="InterPro" id="IPR037151">
    <property type="entry name" value="AlkB-like_sf"/>
</dbReference>
<keyword evidence="6" id="KW-0560">Oxidoreductase</keyword>
<comment type="cofactor">
    <cofactor evidence="1">
        <name>Fe(2+)</name>
        <dbReference type="ChEBI" id="CHEBI:29033"/>
    </cofactor>
</comment>
<dbReference type="GO" id="GO:0140097">
    <property type="term" value="F:catalytic activity, acting on DNA"/>
    <property type="evidence" value="ECO:0007669"/>
    <property type="project" value="UniProtKB-ARBA"/>
</dbReference>
<reference evidence="10" key="1">
    <citation type="journal article" date="2014" name="Int. J. Syst. Evol. Microbiol.">
        <title>Complete genome sequence of Corynebacterium casei LMG S-19264T (=DSM 44701T), isolated from a smear-ripened cheese.</title>
        <authorList>
            <consortium name="US DOE Joint Genome Institute (JGI-PGF)"/>
            <person name="Walter F."/>
            <person name="Albersmeier A."/>
            <person name="Kalinowski J."/>
            <person name="Ruckert C."/>
        </authorList>
    </citation>
    <scope>NUCLEOTIDE SEQUENCE</scope>
    <source>
        <strain evidence="10">NBRC 108769</strain>
    </source>
</reference>
<dbReference type="Pfam" id="PF13532">
    <property type="entry name" value="2OG-FeII_Oxy_2"/>
    <property type="match status" value="1"/>
</dbReference>
<protein>
    <submittedName>
        <fullName evidence="10">Alkylated DNA repair protein</fullName>
    </submittedName>
</protein>
<dbReference type="GO" id="GO:0051213">
    <property type="term" value="F:dioxygenase activity"/>
    <property type="evidence" value="ECO:0007669"/>
    <property type="project" value="UniProtKB-KW"/>
</dbReference>
<dbReference type="GO" id="GO:0016705">
    <property type="term" value="F:oxidoreductase activity, acting on paired donors, with incorporation or reduction of molecular oxygen"/>
    <property type="evidence" value="ECO:0007669"/>
    <property type="project" value="UniProtKB-ARBA"/>
</dbReference>
<evidence type="ECO:0000256" key="6">
    <source>
        <dbReference type="ARBA" id="ARBA00023002"/>
    </source>
</evidence>
<evidence type="ECO:0000256" key="5">
    <source>
        <dbReference type="ARBA" id="ARBA00022964"/>
    </source>
</evidence>
<dbReference type="GO" id="GO:0016787">
    <property type="term" value="F:hydrolase activity"/>
    <property type="evidence" value="ECO:0007669"/>
    <property type="project" value="UniProtKB-ARBA"/>
</dbReference>
<dbReference type="FunFam" id="2.60.120.590:FF:000004">
    <property type="entry name" value="DNA oxidative demethylase ALKBH2"/>
    <property type="match status" value="1"/>
</dbReference>
<keyword evidence="5" id="KW-0223">Dioxygenase</keyword>
<dbReference type="GO" id="GO:0046872">
    <property type="term" value="F:metal ion binding"/>
    <property type="evidence" value="ECO:0007669"/>
    <property type="project" value="UniProtKB-KW"/>
</dbReference>
<accession>A0AA37SQG1</accession>
<dbReference type="InterPro" id="IPR005123">
    <property type="entry name" value="Oxoglu/Fe-dep_dioxygenase_dom"/>
</dbReference>
<feature type="domain" description="Fe2OG dioxygenase" evidence="9">
    <location>
        <begin position="89"/>
        <end position="186"/>
    </location>
</feature>
<keyword evidence="2" id="KW-0479">Metal-binding</keyword>
<evidence type="ECO:0000256" key="7">
    <source>
        <dbReference type="ARBA" id="ARBA00023004"/>
    </source>
</evidence>
<keyword evidence="8" id="KW-0234">DNA repair</keyword>
<dbReference type="PANTHER" id="PTHR31212:SF4">
    <property type="entry name" value="ALPHA-KETOGLUTARATE-DEPENDENT DIOXYGENASE ALKB HOMOLOG 3"/>
    <property type="match status" value="1"/>
</dbReference>
<comment type="caution">
    <text evidence="10">The sequence shown here is derived from an EMBL/GenBank/DDBJ whole genome shotgun (WGS) entry which is preliminary data.</text>
</comment>
<evidence type="ECO:0000259" key="9">
    <source>
        <dbReference type="PROSITE" id="PS51471"/>
    </source>
</evidence>
<dbReference type="PROSITE" id="PS51471">
    <property type="entry name" value="FE2OG_OXY"/>
    <property type="match status" value="1"/>
</dbReference>
<dbReference type="AlphaFoldDB" id="A0AA37SQG1"/>
<evidence type="ECO:0000256" key="3">
    <source>
        <dbReference type="ARBA" id="ARBA00022763"/>
    </source>
</evidence>
<keyword evidence="3" id="KW-0227">DNA damage</keyword>
<evidence type="ECO:0000256" key="1">
    <source>
        <dbReference type="ARBA" id="ARBA00001954"/>
    </source>
</evidence>
<evidence type="ECO:0000256" key="8">
    <source>
        <dbReference type="ARBA" id="ARBA00023204"/>
    </source>
</evidence>
<evidence type="ECO:0000313" key="11">
    <source>
        <dbReference type="Proteomes" id="UP001156666"/>
    </source>
</evidence>
<dbReference type="PANTHER" id="PTHR31212">
    <property type="entry name" value="ALPHA-KETOGLUTARATE-DEPENDENT DIOXYGENASE ALKB HOMOLOG 3"/>
    <property type="match status" value="1"/>
</dbReference>
<keyword evidence="4" id="KW-0460">Magnesium</keyword>
<keyword evidence="11" id="KW-1185">Reference proteome</keyword>
<dbReference type="GO" id="GO:0006307">
    <property type="term" value="P:DNA alkylation repair"/>
    <property type="evidence" value="ECO:0007669"/>
    <property type="project" value="InterPro"/>
</dbReference>
<dbReference type="EMBL" id="BSOH01000007">
    <property type="protein sequence ID" value="GLR17001.1"/>
    <property type="molecule type" value="Genomic_DNA"/>
</dbReference>
<name>A0AA37SQG1_9BACT</name>
<evidence type="ECO:0000256" key="2">
    <source>
        <dbReference type="ARBA" id="ARBA00022723"/>
    </source>
</evidence>
<proteinExistence type="predicted"/>
<dbReference type="SUPFAM" id="SSF51197">
    <property type="entry name" value="Clavaminate synthase-like"/>
    <property type="match status" value="1"/>
</dbReference>
<dbReference type="InterPro" id="IPR032854">
    <property type="entry name" value="ALKBH3"/>
</dbReference>